<dbReference type="InterPro" id="IPR003439">
    <property type="entry name" value="ABC_transporter-like_ATP-bd"/>
</dbReference>
<evidence type="ECO:0000313" key="4">
    <source>
        <dbReference type="Proteomes" id="UP000006002"/>
    </source>
</evidence>
<dbReference type="Proteomes" id="UP000006002">
    <property type="component" value="Unassembled WGS sequence"/>
</dbReference>
<dbReference type="InterPro" id="IPR027417">
    <property type="entry name" value="P-loop_NTPase"/>
</dbReference>
<dbReference type="EMBL" id="AAVO02000001">
    <property type="protein sequence ID" value="EDM89287.1"/>
    <property type="molecule type" value="Genomic_DNA"/>
</dbReference>
<name>A5ZN43_9FIRM</name>
<protein>
    <submittedName>
        <fullName evidence="3">Cation ABC transporter, ATP-binding protein</fullName>
    </submittedName>
</protein>
<proteinExistence type="predicted"/>
<dbReference type="eggNOG" id="COG1121">
    <property type="taxonomic scope" value="Bacteria"/>
</dbReference>
<comment type="caution">
    <text evidence="3">The sequence shown here is derived from an EMBL/GenBank/DDBJ whole genome shotgun (WGS) entry which is preliminary data.</text>
</comment>
<dbReference type="Gene3D" id="3.40.50.300">
    <property type="entry name" value="P-loop containing nucleotide triphosphate hydrolases"/>
    <property type="match status" value="1"/>
</dbReference>
<keyword evidence="3" id="KW-0547">Nucleotide-binding</keyword>
<reference evidence="3 4" key="2">
    <citation type="submission" date="2007-04" db="EMBL/GenBank/DDBJ databases">
        <title>Draft genome sequence of Ruminococcus obeum (ATCC 29174).</title>
        <authorList>
            <person name="Sudarsanam P."/>
            <person name="Ley R."/>
            <person name="Guruge J."/>
            <person name="Turnbaugh P.J."/>
            <person name="Mahowald M."/>
            <person name="Liep D."/>
            <person name="Gordon J."/>
        </authorList>
    </citation>
    <scope>NUCLEOTIDE SEQUENCE [LARGE SCALE GENOMIC DNA]</scope>
    <source>
        <strain evidence="3 4">ATCC 29174</strain>
    </source>
</reference>
<dbReference type="GO" id="GO:0016887">
    <property type="term" value="F:ATP hydrolysis activity"/>
    <property type="evidence" value="ECO:0007669"/>
    <property type="project" value="InterPro"/>
</dbReference>
<evidence type="ECO:0000259" key="2">
    <source>
        <dbReference type="Pfam" id="PF00005"/>
    </source>
</evidence>
<dbReference type="PANTHER" id="PTHR42734">
    <property type="entry name" value="METAL TRANSPORT SYSTEM ATP-BINDING PROTEIN TM_0124-RELATED"/>
    <property type="match status" value="1"/>
</dbReference>
<keyword evidence="3" id="KW-0067">ATP-binding</keyword>
<dbReference type="Pfam" id="PF00005">
    <property type="entry name" value="ABC_tran"/>
    <property type="match status" value="1"/>
</dbReference>
<accession>A5ZN43</accession>
<gene>
    <name evidence="3" type="ORF">RUMOBE_00410</name>
</gene>
<dbReference type="InterPro" id="IPR050153">
    <property type="entry name" value="Metal_Ion_Import_ABC"/>
</dbReference>
<evidence type="ECO:0000256" key="1">
    <source>
        <dbReference type="ARBA" id="ARBA00022448"/>
    </source>
</evidence>
<dbReference type="HOGENOM" id="CLU_2217931_0_0_9"/>
<keyword evidence="1" id="KW-0813">Transport</keyword>
<dbReference type="GO" id="GO:0005524">
    <property type="term" value="F:ATP binding"/>
    <property type="evidence" value="ECO:0007669"/>
    <property type="project" value="UniProtKB-KW"/>
</dbReference>
<evidence type="ECO:0000313" key="3">
    <source>
        <dbReference type="EMBL" id="EDM89287.1"/>
    </source>
</evidence>
<dbReference type="AlphaFoldDB" id="A5ZN43"/>
<feature type="domain" description="ABC transporter" evidence="2">
    <location>
        <begin position="20"/>
        <end position="63"/>
    </location>
</feature>
<dbReference type="SUPFAM" id="SSF52540">
    <property type="entry name" value="P-loop containing nucleoside triphosphate hydrolases"/>
    <property type="match status" value="1"/>
</dbReference>
<organism evidence="3 4">
    <name type="scientific">Blautia obeum ATCC 29174</name>
    <dbReference type="NCBI Taxonomy" id="411459"/>
    <lineage>
        <taxon>Bacteria</taxon>
        <taxon>Bacillati</taxon>
        <taxon>Bacillota</taxon>
        <taxon>Clostridia</taxon>
        <taxon>Lachnospirales</taxon>
        <taxon>Lachnospiraceae</taxon>
        <taxon>Blautia</taxon>
    </lineage>
</organism>
<sequence length="106" mass="11612">MAQLTCKNLTLGYDNRAIQEDLNFSIDAGDYLCIVGENGSGKSTLMKTLLHLQAPISGSIELGDGLEKKRNWLSAAADAGAERFSGIREGNCVIWMPESLWMETFL</sequence>
<reference evidence="3 4" key="1">
    <citation type="submission" date="2007-03" db="EMBL/GenBank/DDBJ databases">
        <authorList>
            <person name="Fulton L."/>
            <person name="Clifton S."/>
            <person name="Fulton B."/>
            <person name="Xu J."/>
            <person name="Minx P."/>
            <person name="Pepin K.H."/>
            <person name="Johnson M."/>
            <person name="Thiruvilangam P."/>
            <person name="Bhonagiri V."/>
            <person name="Nash W.E."/>
            <person name="Mardis E.R."/>
            <person name="Wilson R.K."/>
        </authorList>
    </citation>
    <scope>NUCLEOTIDE SEQUENCE [LARGE SCALE GENOMIC DNA]</scope>
    <source>
        <strain evidence="3 4">ATCC 29174</strain>
    </source>
</reference>